<dbReference type="PANTHER" id="PTHR44591:SF3">
    <property type="entry name" value="RESPONSE REGULATORY DOMAIN-CONTAINING PROTEIN"/>
    <property type="match status" value="1"/>
</dbReference>
<name>B2IUN9_NOSP7</name>
<dbReference type="KEGG" id="npu:Npun_R4446"/>
<dbReference type="PhylomeDB" id="B2IUN9"/>
<dbReference type="STRING" id="63737.Npun_R4446"/>
<dbReference type="Gene3D" id="3.40.50.2300">
    <property type="match status" value="1"/>
</dbReference>
<evidence type="ECO:0000256" key="1">
    <source>
        <dbReference type="ARBA" id="ARBA00022553"/>
    </source>
</evidence>
<protein>
    <submittedName>
        <fullName evidence="4">Response regulator receiver protein</fullName>
    </submittedName>
</protein>
<proteinExistence type="predicted"/>
<dbReference type="PANTHER" id="PTHR44591">
    <property type="entry name" value="STRESS RESPONSE REGULATOR PROTEIN 1"/>
    <property type="match status" value="1"/>
</dbReference>
<evidence type="ECO:0000313" key="4">
    <source>
        <dbReference type="EMBL" id="ACC82814.1"/>
    </source>
</evidence>
<dbReference type="HOGENOM" id="CLU_000445_69_17_3"/>
<dbReference type="eggNOG" id="COG3437">
    <property type="taxonomic scope" value="Bacteria"/>
</dbReference>
<keyword evidence="5" id="KW-1185">Reference proteome</keyword>
<dbReference type="InterPro" id="IPR011006">
    <property type="entry name" value="CheY-like_superfamily"/>
</dbReference>
<dbReference type="InterPro" id="IPR050595">
    <property type="entry name" value="Bact_response_regulator"/>
</dbReference>
<feature type="domain" description="Response regulatory" evidence="3">
    <location>
        <begin position="11"/>
        <end position="129"/>
    </location>
</feature>
<dbReference type="SUPFAM" id="SSF52172">
    <property type="entry name" value="CheY-like"/>
    <property type="match status" value="1"/>
</dbReference>
<dbReference type="AlphaFoldDB" id="B2IUN9"/>
<dbReference type="Pfam" id="PF00072">
    <property type="entry name" value="Response_reg"/>
    <property type="match status" value="1"/>
</dbReference>
<dbReference type="CDD" id="cd17580">
    <property type="entry name" value="REC_2_DhkD-like"/>
    <property type="match status" value="1"/>
</dbReference>
<feature type="modified residue" description="4-aspartylphosphate" evidence="2">
    <location>
        <position position="60"/>
    </location>
</feature>
<evidence type="ECO:0000259" key="3">
    <source>
        <dbReference type="PROSITE" id="PS50110"/>
    </source>
</evidence>
<evidence type="ECO:0000313" key="5">
    <source>
        <dbReference type="Proteomes" id="UP000001191"/>
    </source>
</evidence>
<dbReference type="PROSITE" id="PS50110">
    <property type="entry name" value="RESPONSE_REGULATORY"/>
    <property type="match status" value="1"/>
</dbReference>
<sequence>MEPSGTLAGLDILVIEDDNDTRFFITTVLEMDGARVIPVISADAAHKVLSELQPDVLISDIGLPGEDGYTFIRKFRALKSNNCGRVPAIALTAYADPEARIRALEGGFDTHVSKPIDPDELVEIVANLVASCNW</sequence>
<accession>B2IUN9</accession>
<dbReference type="InterPro" id="IPR001789">
    <property type="entry name" value="Sig_transdc_resp-reg_receiver"/>
</dbReference>
<evidence type="ECO:0000256" key="2">
    <source>
        <dbReference type="PROSITE-ProRule" id="PRU00169"/>
    </source>
</evidence>
<dbReference type="OrthoDB" id="1901654at2"/>
<dbReference type="Proteomes" id="UP000001191">
    <property type="component" value="Chromosome"/>
</dbReference>
<dbReference type="SMART" id="SM00448">
    <property type="entry name" value="REC"/>
    <property type="match status" value="1"/>
</dbReference>
<gene>
    <name evidence="4" type="ordered locus">Npun_R4446</name>
</gene>
<organism evidence="4 5">
    <name type="scientific">Nostoc punctiforme (strain ATCC 29133 / PCC 73102)</name>
    <dbReference type="NCBI Taxonomy" id="63737"/>
    <lineage>
        <taxon>Bacteria</taxon>
        <taxon>Bacillati</taxon>
        <taxon>Cyanobacteriota</taxon>
        <taxon>Cyanophyceae</taxon>
        <taxon>Nostocales</taxon>
        <taxon>Nostocaceae</taxon>
        <taxon>Nostoc</taxon>
    </lineage>
</organism>
<reference evidence="4 5" key="2">
    <citation type="journal article" date="2013" name="Plant Physiol.">
        <title>A Nostoc punctiforme Sugar Transporter Necessary to Establish a Cyanobacterium-Plant Symbiosis.</title>
        <authorList>
            <person name="Ekman M."/>
            <person name="Picossi S."/>
            <person name="Campbell E.L."/>
            <person name="Meeks J.C."/>
            <person name="Flores E."/>
        </authorList>
    </citation>
    <scope>NUCLEOTIDE SEQUENCE [LARGE SCALE GENOMIC DNA]</scope>
    <source>
        <strain evidence="5">ATCC 29133 / PCC 73102</strain>
    </source>
</reference>
<dbReference type="GO" id="GO:0000160">
    <property type="term" value="P:phosphorelay signal transduction system"/>
    <property type="evidence" value="ECO:0007669"/>
    <property type="project" value="InterPro"/>
</dbReference>
<keyword evidence="1 2" id="KW-0597">Phosphoprotein</keyword>
<reference evidence="5" key="1">
    <citation type="submission" date="2008-04" db="EMBL/GenBank/DDBJ databases">
        <title>Complete sequence of chromosome of Nostoc punctiforme ATCC 29133.</title>
        <authorList>
            <consortium name="US DOE Joint Genome Institute"/>
            <person name="Copeland A."/>
            <person name="Lucas S."/>
            <person name="Lapidus A."/>
            <person name="Glavina del Rio T."/>
            <person name="Dalin E."/>
            <person name="Tice H."/>
            <person name="Pitluck S."/>
            <person name="Chain P."/>
            <person name="Malfatti S."/>
            <person name="Shin M."/>
            <person name="Vergez L."/>
            <person name="Schmutz J."/>
            <person name="Larimer F."/>
            <person name="Land M."/>
            <person name="Hauser L."/>
            <person name="Kyrpides N."/>
            <person name="Kim E."/>
            <person name="Meeks J.C."/>
            <person name="Elhai J."/>
            <person name="Campbell E.L."/>
            <person name="Thiel T."/>
            <person name="Longmire J."/>
            <person name="Potts M."/>
            <person name="Atlas R."/>
        </authorList>
    </citation>
    <scope>NUCLEOTIDE SEQUENCE [LARGE SCALE GENOMIC DNA]</scope>
    <source>
        <strain evidence="5">ATCC 29133 / PCC 73102</strain>
    </source>
</reference>
<dbReference type="EMBL" id="CP001037">
    <property type="protein sequence ID" value="ACC82814.1"/>
    <property type="molecule type" value="Genomic_DNA"/>
</dbReference>
<dbReference type="EnsemblBacteria" id="ACC82814">
    <property type="protein sequence ID" value="ACC82814"/>
    <property type="gene ID" value="Npun_R4446"/>
</dbReference>
<dbReference type="RefSeq" id="WP_012410775.1">
    <property type="nucleotide sequence ID" value="NC_010628.1"/>
</dbReference>